<dbReference type="OrthoDB" id="1293009at2"/>
<dbReference type="Pfam" id="PF14052">
    <property type="entry name" value="Caps_assemb_Wzi"/>
    <property type="match status" value="1"/>
</dbReference>
<dbReference type="InterPro" id="IPR026950">
    <property type="entry name" value="Caps_assemb_Wzi"/>
</dbReference>
<name>A0A1H7UYB6_OLID1</name>
<keyword evidence="2" id="KW-0732">Signal</keyword>
<dbReference type="RefSeq" id="WP_093327914.1">
    <property type="nucleotide sequence ID" value="NZ_FOAF01000006.1"/>
</dbReference>
<evidence type="ECO:0000256" key="1">
    <source>
        <dbReference type="SAM" id="MobiDB-lite"/>
    </source>
</evidence>
<dbReference type="STRING" id="407022.SAMN05661044_03999"/>
<evidence type="ECO:0000313" key="3">
    <source>
        <dbReference type="EMBL" id="SEM01854.1"/>
    </source>
</evidence>
<dbReference type="Gene3D" id="2.40.160.130">
    <property type="entry name" value="Capsule assembly protein Wzi"/>
    <property type="match status" value="1"/>
</dbReference>
<proteinExistence type="predicted"/>
<dbReference type="Proteomes" id="UP000199421">
    <property type="component" value="Unassembled WGS sequence"/>
</dbReference>
<evidence type="ECO:0000256" key="2">
    <source>
        <dbReference type="SAM" id="SignalP"/>
    </source>
</evidence>
<feature type="region of interest" description="Disordered" evidence="1">
    <location>
        <begin position="331"/>
        <end position="351"/>
    </location>
</feature>
<evidence type="ECO:0000313" key="4">
    <source>
        <dbReference type="Proteomes" id="UP000199421"/>
    </source>
</evidence>
<gene>
    <name evidence="3" type="ORF">SAMN05661044_03999</name>
</gene>
<protein>
    <submittedName>
        <fullName evidence="3">Capsule assembly protein Wzi</fullName>
    </submittedName>
</protein>
<feature type="chain" id="PRO_5011691708" evidence="2">
    <location>
        <begin position="25"/>
        <end position="578"/>
    </location>
</feature>
<dbReference type="EMBL" id="FOAF01000006">
    <property type="protein sequence ID" value="SEM01854.1"/>
    <property type="molecule type" value="Genomic_DNA"/>
</dbReference>
<sequence>MKIFTKLFGLILLSFSSVYTSLHAQTLPVGTPVLEDYYRRLQLLGKLDSTISFNIRPLTVQALQVQDVYDPDSSSFVDKSIMWDVPGESRVQLLPVIWENQYTSAYPSGWNDGAMIPNVGYQTLFSAGVYARYKFFSIQLRPELVIAQNKAYAGYGGTTRPAWDLWYSFHNNIDMPERFGDGTYTKLLAGQSSVRITFDPVSFGLSTENIWWGPGMRNSLLMSNTAPGFPHLTLNTTKPVKTNIGYFEGQLIAGKLKASGYTPTPLGNPDHYDEFYVPKPDDWRYLSGAIFSYQPKWVPGLSLGFSQSFVVYSDDMGSKLNDYLPFLGPGSKSSSTVEGRPPANPGEPNAIDRETLRKRDRYASFFARWVMPKGKAEFYVEYGRNDPPFNSRDRMLELEHSRGYVLGFRKLVPLKGEDLLNVNIELTDVGSTRTSAIRSSPSWYGHSIVRDGYTYLGQVLGAGIGPGGSLQSLNVSWLRGMKQLGIQLERQEHDADFLYEAVADQQDYRRNWVDLSAALIGQWDYKHFLFSARMHFIHAFNYQYEIVEKPNPVNSDFWKFGHVDKFNFQAQLGVMYRF</sequence>
<dbReference type="InterPro" id="IPR038636">
    <property type="entry name" value="Wzi_sf"/>
</dbReference>
<dbReference type="AlphaFoldDB" id="A0A1H7UYB6"/>
<reference evidence="4" key="1">
    <citation type="submission" date="2016-10" db="EMBL/GenBank/DDBJ databases">
        <authorList>
            <person name="Varghese N."/>
            <person name="Submissions S."/>
        </authorList>
    </citation>
    <scope>NUCLEOTIDE SEQUENCE [LARGE SCALE GENOMIC DNA]</scope>
    <source>
        <strain evidence="4">DSM 18733</strain>
    </source>
</reference>
<accession>A0A1H7UYB6</accession>
<feature type="signal peptide" evidence="2">
    <location>
        <begin position="1"/>
        <end position="24"/>
    </location>
</feature>
<organism evidence="3 4">
    <name type="scientific">Olivibacter domesticus</name>
    <name type="common">Pseudosphingobacterium domesticum</name>
    <dbReference type="NCBI Taxonomy" id="407022"/>
    <lineage>
        <taxon>Bacteria</taxon>
        <taxon>Pseudomonadati</taxon>
        <taxon>Bacteroidota</taxon>
        <taxon>Sphingobacteriia</taxon>
        <taxon>Sphingobacteriales</taxon>
        <taxon>Sphingobacteriaceae</taxon>
        <taxon>Olivibacter</taxon>
    </lineage>
</organism>
<keyword evidence="4" id="KW-1185">Reference proteome</keyword>